<proteinExistence type="predicted"/>
<dbReference type="AlphaFoldDB" id="A0AAN7AFG7"/>
<feature type="compositionally biased region" description="Basic and acidic residues" evidence="1">
    <location>
        <begin position="276"/>
        <end position="286"/>
    </location>
</feature>
<keyword evidence="3" id="KW-1185">Reference proteome</keyword>
<feature type="compositionally biased region" description="Polar residues" evidence="1">
    <location>
        <begin position="255"/>
        <end position="270"/>
    </location>
</feature>
<dbReference type="Proteomes" id="UP001302126">
    <property type="component" value="Unassembled WGS sequence"/>
</dbReference>
<feature type="compositionally biased region" description="Polar residues" evidence="1">
    <location>
        <begin position="455"/>
        <end position="468"/>
    </location>
</feature>
<feature type="region of interest" description="Disordered" evidence="1">
    <location>
        <begin position="661"/>
        <end position="742"/>
    </location>
</feature>
<name>A0AAN7AFG7_9PEZI</name>
<feature type="compositionally biased region" description="Low complexity" evidence="1">
    <location>
        <begin position="505"/>
        <end position="514"/>
    </location>
</feature>
<comment type="caution">
    <text evidence="2">The sequence shown here is derived from an EMBL/GenBank/DDBJ whole genome shotgun (WGS) entry which is preliminary data.</text>
</comment>
<evidence type="ECO:0000313" key="2">
    <source>
        <dbReference type="EMBL" id="KAK4184659.1"/>
    </source>
</evidence>
<feature type="region of interest" description="Disordered" evidence="1">
    <location>
        <begin position="250"/>
        <end position="647"/>
    </location>
</feature>
<accession>A0AAN7AFG7</accession>
<reference evidence="2" key="1">
    <citation type="journal article" date="2023" name="Mol. Phylogenet. Evol.">
        <title>Genome-scale phylogeny and comparative genomics of the fungal order Sordariales.</title>
        <authorList>
            <person name="Hensen N."/>
            <person name="Bonometti L."/>
            <person name="Westerberg I."/>
            <person name="Brannstrom I.O."/>
            <person name="Guillou S."/>
            <person name="Cros-Aarteil S."/>
            <person name="Calhoun S."/>
            <person name="Haridas S."/>
            <person name="Kuo A."/>
            <person name="Mondo S."/>
            <person name="Pangilinan J."/>
            <person name="Riley R."/>
            <person name="LaButti K."/>
            <person name="Andreopoulos B."/>
            <person name="Lipzen A."/>
            <person name="Chen C."/>
            <person name="Yan M."/>
            <person name="Daum C."/>
            <person name="Ng V."/>
            <person name="Clum A."/>
            <person name="Steindorff A."/>
            <person name="Ohm R.A."/>
            <person name="Martin F."/>
            <person name="Silar P."/>
            <person name="Natvig D.O."/>
            <person name="Lalanne C."/>
            <person name="Gautier V."/>
            <person name="Ament-Velasquez S.L."/>
            <person name="Kruys A."/>
            <person name="Hutchinson M.I."/>
            <person name="Powell A.J."/>
            <person name="Barry K."/>
            <person name="Miller A.N."/>
            <person name="Grigoriev I.V."/>
            <person name="Debuchy R."/>
            <person name="Gladieux P."/>
            <person name="Hiltunen Thoren M."/>
            <person name="Johannesson H."/>
        </authorList>
    </citation>
    <scope>NUCLEOTIDE SEQUENCE</scope>
    <source>
        <strain evidence="2">PSN309</strain>
    </source>
</reference>
<feature type="compositionally biased region" description="Polar residues" evidence="1">
    <location>
        <begin position="627"/>
        <end position="638"/>
    </location>
</feature>
<evidence type="ECO:0000256" key="1">
    <source>
        <dbReference type="SAM" id="MobiDB-lite"/>
    </source>
</evidence>
<feature type="compositionally biased region" description="Polar residues" evidence="1">
    <location>
        <begin position="721"/>
        <end position="742"/>
    </location>
</feature>
<dbReference type="EMBL" id="MU864479">
    <property type="protein sequence ID" value="KAK4184659.1"/>
    <property type="molecule type" value="Genomic_DNA"/>
</dbReference>
<evidence type="ECO:0000313" key="3">
    <source>
        <dbReference type="Proteomes" id="UP001302126"/>
    </source>
</evidence>
<feature type="compositionally biased region" description="Low complexity" evidence="1">
    <location>
        <begin position="600"/>
        <end position="617"/>
    </location>
</feature>
<protein>
    <submittedName>
        <fullName evidence="2">Uncharacterized protein</fullName>
    </submittedName>
</protein>
<gene>
    <name evidence="2" type="ORF">QBC35DRAFT_46378</name>
</gene>
<feature type="compositionally biased region" description="Polar residues" evidence="1">
    <location>
        <begin position="676"/>
        <end position="693"/>
    </location>
</feature>
<organism evidence="2 3">
    <name type="scientific">Podospora australis</name>
    <dbReference type="NCBI Taxonomy" id="1536484"/>
    <lineage>
        <taxon>Eukaryota</taxon>
        <taxon>Fungi</taxon>
        <taxon>Dikarya</taxon>
        <taxon>Ascomycota</taxon>
        <taxon>Pezizomycotina</taxon>
        <taxon>Sordariomycetes</taxon>
        <taxon>Sordariomycetidae</taxon>
        <taxon>Sordariales</taxon>
        <taxon>Podosporaceae</taxon>
        <taxon>Podospora</taxon>
    </lineage>
</organism>
<reference evidence="2" key="2">
    <citation type="submission" date="2023-05" db="EMBL/GenBank/DDBJ databases">
        <authorList>
            <consortium name="Lawrence Berkeley National Laboratory"/>
            <person name="Steindorff A."/>
            <person name="Hensen N."/>
            <person name="Bonometti L."/>
            <person name="Westerberg I."/>
            <person name="Brannstrom I.O."/>
            <person name="Guillou S."/>
            <person name="Cros-Aarteil S."/>
            <person name="Calhoun S."/>
            <person name="Haridas S."/>
            <person name="Kuo A."/>
            <person name="Mondo S."/>
            <person name="Pangilinan J."/>
            <person name="Riley R."/>
            <person name="Labutti K."/>
            <person name="Andreopoulos B."/>
            <person name="Lipzen A."/>
            <person name="Chen C."/>
            <person name="Yanf M."/>
            <person name="Daum C."/>
            <person name="Ng V."/>
            <person name="Clum A."/>
            <person name="Ohm R."/>
            <person name="Martin F."/>
            <person name="Silar P."/>
            <person name="Natvig D."/>
            <person name="Lalanne C."/>
            <person name="Gautier V."/>
            <person name="Ament-Velasquez S.L."/>
            <person name="Kruys A."/>
            <person name="Hutchinson M.I."/>
            <person name="Powell A.J."/>
            <person name="Barry K."/>
            <person name="Miller A.N."/>
            <person name="Grigoriev I.V."/>
            <person name="Debuchy R."/>
            <person name="Gladieux P."/>
            <person name="Thoren M.H."/>
            <person name="Johannesson H."/>
        </authorList>
    </citation>
    <scope>NUCLEOTIDE SEQUENCE</scope>
    <source>
        <strain evidence="2">PSN309</strain>
    </source>
</reference>
<feature type="compositionally biased region" description="Polar residues" evidence="1">
    <location>
        <begin position="382"/>
        <end position="397"/>
    </location>
</feature>
<sequence length="742" mass="81819">MPKRKAAAPLPKPLAEPPARTTRCDIERRKVVFVAALSQILHVRRCFPAHCFRRIPQSQLVRPLDEILSARREAHSESPTRDTETVLFLCPINDYNLIQYLGILINDIVPLIESNYLLMFRIHFRNSIQWAEDCLMEYYTFVFKTNPDDTMDMEVWRGGTSAHRVGEGNRGLRGLGAYLSELAPWREPAHWSIDFVSNGHPNGAHIGQWDLDHVNFNNAKPTLESRKAYALSRILQLHLDALPLKAVPPAPMQDDQINASWTTDSHPSSKISKRHQVSDRDDERISDPGFDEDSPPIDPHSTQSPAPPPERQQSFSDDYVADSGGLDYFSDNEVFEPVTTQSQPIAEPLGAFPRKTSLPSSDEFVPDSFDLGHNQRSETIKKASTQIEKATKSQTATRPKRKRRSSDDFVPDPDAFESDHEREDGAIENDPPKNLPAPSASSTSRLKIQPKVPKATTNRNSPHPSPSTEVPKATKAPRASRQPAKKQKLTQGMQVKTDAPATRSPAVTKAPAKPTAKRQSTSARKKQEPLSKAKSNAYSSKPRANMNGRGNRVATAAKVSNGGAQKGGDAANTQPGGKKFVPKRKPKRPSVLLDDPTIWESESPSVANPSNPSQSQSRQRITKQRPLMTQQGKQSNVSLKRAASPGALDFFDKVDVASHALEEPRDSSPFDLPQLPKSSTSTQKQSGRVTRSQPKAPEPDLAPRTGGSSYELPSLHDSDGGSANRSRQSKAVTSGSRPNIHP</sequence>